<feature type="domain" description="HTH LytTR-type" evidence="1">
    <location>
        <begin position="48"/>
        <end position="144"/>
    </location>
</feature>
<gene>
    <name evidence="2" type="ORF">AOC36_10005</name>
</gene>
<dbReference type="EMBL" id="CP013213">
    <property type="protein sequence ID" value="AMC94292.1"/>
    <property type="molecule type" value="Genomic_DNA"/>
</dbReference>
<dbReference type="Proteomes" id="UP000063781">
    <property type="component" value="Chromosome"/>
</dbReference>
<dbReference type="InterPro" id="IPR046947">
    <property type="entry name" value="LytR-like"/>
</dbReference>
<protein>
    <recommendedName>
        <fullName evidence="1">HTH LytTR-type domain-containing protein</fullName>
    </recommendedName>
</protein>
<dbReference type="PANTHER" id="PTHR37299:SF4">
    <property type="entry name" value="TRANSCRIPTIONAL REGULATOR"/>
    <property type="match status" value="1"/>
</dbReference>
<dbReference type="AlphaFoldDB" id="A0A109UHI1"/>
<sequence length="147" mass="17270">MKINVIVDANHDSDTLTITCHEITPEIEAFIKEYENQSVFATHRGNEFPLALQDVLFFETENEVVFAHLVHAAYQTRYRLYELESLLPNHFARISKSTIVNIKKVESIQRSIATTVREIQFHESHKIVYVSRKYYPVLKEKMEERSI</sequence>
<dbReference type="PANTHER" id="PTHR37299">
    <property type="entry name" value="TRANSCRIPTIONAL REGULATOR-RELATED"/>
    <property type="match status" value="1"/>
</dbReference>
<evidence type="ECO:0000259" key="1">
    <source>
        <dbReference type="PROSITE" id="PS50930"/>
    </source>
</evidence>
<dbReference type="Pfam" id="PF04397">
    <property type="entry name" value="LytTR"/>
    <property type="match status" value="1"/>
</dbReference>
<dbReference type="SMART" id="SM00850">
    <property type="entry name" value="LytTR"/>
    <property type="match status" value="1"/>
</dbReference>
<organism evidence="2 3">
    <name type="scientific">Erysipelothrix larvae</name>
    <dbReference type="NCBI Taxonomy" id="1514105"/>
    <lineage>
        <taxon>Bacteria</taxon>
        <taxon>Bacillati</taxon>
        <taxon>Bacillota</taxon>
        <taxon>Erysipelotrichia</taxon>
        <taxon>Erysipelotrichales</taxon>
        <taxon>Erysipelotrichaceae</taxon>
        <taxon>Erysipelothrix</taxon>
    </lineage>
</organism>
<dbReference type="GO" id="GO:0000156">
    <property type="term" value="F:phosphorelay response regulator activity"/>
    <property type="evidence" value="ECO:0007669"/>
    <property type="project" value="InterPro"/>
</dbReference>
<name>A0A109UHI1_9FIRM</name>
<dbReference type="RefSeq" id="WP_067633856.1">
    <property type="nucleotide sequence ID" value="NZ_CP013213.1"/>
</dbReference>
<evidence type="ECO:0000313" key="3">
    <source>
        <dbReference type="Proteomes" id="UP000063781"/>
    </source>
</evidence>
<keyword evidence="3" id="KW-1185">Reference proteome</keyword>
<dbReference type="KEGG" id="erl:AOC36_10005"/>
<dbReference type="OrthoDB" id="9808614at2"/>
<dbReference type="PROSITE" id="PS50930">
    <property type="entry name" value="HTH_LYTTR"/>
    <property type="match status" value="1"/>
</dbReference>
<proteinExistence type="predicted"/>
<dbReference type="GO" id="GO:0003677">
    <property type="term" value="F:DNA binding"/>
    <property type="evidence" value="ECO:0007669"/>
    <property type="project" value="InterPro"/>
</dbReference>
<reference evidence="2 3" key="1">
    <citation type="submission" date="2015-10" db="EMBL/GenBank/DDBJ databases">
        <title>Erysipelothrix larvae sp. LV19 isolated from the larval gut of the rhinoceros beetle, Trypoxylus dichotomus.</title>
        <authorList>
            <person name="Lim S."/>
            <person name="Kim B.-C."/>
        </authorList>
    </citation>
    <scope>NUCLEOTIDE SEQUENCE [LARGE SCALE GENOMIC DNA]</scope>
    <source>
        <strain evidence="2 3">LV19</strain>
    </source>
</reference>
<accession>A0A109UHI1</accession>
<dbReference type="STRING" id="1514105.AOC36_10005"/>
<dbReference type="Gene3D" id="2.40.50.1020">
    <property type="entry name" value="LytTr DNA-binding domain"/>
    <property type="match status" value="1"/>
</dbReference>
<evidence type="ECO:0000313" key="2">
    <source>
        <dbReference type="EMBL" id="AMC94292.1"/>
    </source>
</evidence>
<dbReference type="InterPro" id="IPR007492">
    <property type="entry name" value="LytTR_DNA-bd_dom"/>
</dbReference>